<keyword evidence="4" id="KW-0862">Zinc</keyword>
<protein>
    <recommendedName>
        <fullName evidence="7">C2H2-type domain-containing protein</fullName>
    </recommendedName>
</protein>
<dbReference type="OMA" id="CHTETSH"/>
<evidence type="ECO:0000256" key="4">
    <source>
        <dbReference type="ARBA" id="ARBA00022833"/>
    </source>
</evidence>
<feature type="domain" description="C2H2-type" evidence="7">
    <location>
        <begin position="169"/>
        <end position="196"/>
    </location>
</feature>
<name>A0A7R8UV06_HERIL</name>
<dbReference type="Pfam" id="PF12874">
    <property type="entry name" value="zf-met"/>
    <property type="match status" value="1"/>
</dbReference>
<organism evidence="8 9">
    <name type="scientific">Hermetia illucens</name>
    <name type="common">Black soldier fly</name>
    <dbReference type="NCBI Taxonomy" id="343691"/>
    <lineage>
        <taxon>Eukaryota</taxon>
        <taxon>Metazoa</taxon>
        <taxon>Ecdysozoa</taxon>
        <taxon>Arthropoda</taxon>
        <taxon>Hexapoda</taxon>
        <taxon>Insecta</taxon>
        <taxon>Pterygota</taxon>
        <taxon>Neoptera</taxon>
        <taxon>Endopterygota</taxon>
        <taxon>Diptera</taxon>
        <taxon>Brachycera</taxon>
        <taxon>Stratiomyomorpha</taxon>
        <taxon>Stratiomyidae</taxon>
        <taxon>Hermetiinae</taxon>
        <taxon>Hermetia</taxon>
    </lineage>
</organism>
<dbReference type="Pfam" id="PF00096">
    <property type="entry name" value="zf-C2H2"/>
    <property type="match status" value="1"/>
</dbReference>
<feature type="compositionally biased region" description="Basic and acidic residues" evidence="6">
    <location>
        <begin position="335"/>
        <end position="344"/>
    </location>
</feature>
<dbReference type="GO" id="GO:0000981">
    <property type="term" value="F:DNA-binding transcription factor activity, RNA polymerase II-specific"/>
    <property type="evidence" value="ECO:0007669"/>
    <property type="project" value="TreeGrafter"/>
</dbReference>
<dbReference type="GO" id="GO:0000977">
    <property type="term" value="F:RNA polymerase II transcription regulatory region sequence-specific DNA binding"/>
    <property type="evidence" value="ECO:0007669"/>
    <property type="project" value="TreeGrafter"/>
</dbReference>
<dbReference type="SMART" id="SM00355">
    <property type="entry name" value="ZnF_C2H2"/>
    <property type="match status" value="7"/>
</dbReference>
<dbReference type="Gene3D" id="3.30.160.60">
    <property type="entry name" value="Classic Zinc Finger"/>
    <property type="match status" value="3"/>
</dbReference>
<feature type="domain" description="C2H2-type" evidence="7">
    <location>
        <begin position="136"/>
        <end position="166"/>
    </location>
</feature>
<dbReference type="GO" id="GO:0008270">
    <property type="term" value="F:zinc ion binding"/>
    <property type="evidence" value="ECO:0007669"/>
    <property type="project" value="UniProtKB-KW"/>
</dbReference>
<evidence type="ECO:0000256" key="2">
    <source>
        <dbReference type="ARBA" id="ARBA00022737"/>
    </source>
</evidence>
<dbReference type="InterPro" id="IPR013087">
    <property type="entry name" value="Znf_C2H2_type"/>
</dbReference>
<evidence type="ECO:0000259" key="7">
    <source>
        <dbReference type="PROSITE" id="PS50157"/>
    </source>
</evidence>
<evidence type="ECO:0000256" key="5">
    <source>
        <dbReference type="PROSITE-ProRule" id="PRU00042"/>
    </source>
</evidence>
<dbReference type="PANTHER" id="PTHR24379">
    <property type="entry name" value="KRAB AND ZINC FINGER DOMAIN-CONTAINING"/>
    <property type="match status" value="1"/>
</dbReference>
<evidence type="ECO:0000256" key="6">
    <source>
        <dbReference type="SAM" id="MobiDB-lite"/>
    </source>
</evidence>
<dbReference type="InParanoid" id="A0A7R8UV06"/>
<feature type="region of interest" description="Disordered" evidence="6">
    <location>
        <begin position="333"/>
        <end position="370"/>
    </location>
</feature>
<dbReference type="SUPFAM" id="SSF57667">
    <property type="entry name" value="beta-beta-alpha zinc fingers"/>
    <property type="match status" value="1"/>
</dbReference>
<dbReference type="GO" id="GO:0005634">
    <property type="term" value="C:nucleus"/>
    <property type="evidence" value="ECO:0007669"/>
    <property type="project" value="TreeGrafter"/>
</dbReference>
<dbReference type="EMBL" id="LR899012">
    <property type="protein sequence ID" value="CAD7087447.1"/>
    <property type="molecule type" value="Genomic_DNA"/>
</dbReference>
<dbReference type="AlphaFoldDB" id="A0A7R8UV06"/>
<dbReference type="PROSITE" id="PS50157">
    <property type="entry name" value="ZINC_FINGER_C2H2_2"/>
    <property type="match status" value="5"/>
</dbReference>
<evidence type="ECO:0000313" key="9">
    <source>
        <dbReference type="Proteomes" id="UP000594454"/>
    </source>
</evidence>
<feature type="domain" description="C2H2-type" evidence="7">
    <location>
        <begin position="293"/>
        <end position="320"/>
    </location>
</feature>
<accession>A0A7R8UV06</accession>
<dbReference type="PANTHER" id="PTHR24379:SF127">
    <property type="entry name" value="BLOODY FINGERS-RELATED"/>
    <property type="match status" value="1"/>
</dbReference>
<sequence length="390" mass="45668">MSKESHINQTVKVENIFMAYDDIKVEEEVLEDGLVEELESNLKVKCGEVFALLGGNLILVCAFCNVNFHDNLHLMGEHLRKNHYDEFFKKEDYNHEETLELSVETPFEPVDSPVLTDTGNESNDSTQIRSNKVKRFPCESCGATYTNQRNLMRHQLKKKCDTGQADSKWSCLPCGRHFINKKGLSNHQRHHEQFVPKPQNPKLYCDLCDRYFMSRKSFHSHLSEHETLPQVLQDDLNILKCKFCYQKFPKYADRKAHESTHTESRPYQCFHCGKGFPSHQSRRYHTRNHTPKFRCDHCSKMFRCNRDLNRHIECHLRMRKKSNDILQIKSTNLSNEEKLSSPEKAKRRRANKEGEYSGRRPVKSRRLGTEIAKSSVELDVKAENEVVDFN</sequence>
<evidence type="ECO:0000313" key="8">
    <source>
        <dbReference type="EMBL" id="CAD7087447.1"/>
    </source>
</evidence>
<gene>
    <name evidence="8" type="ORF">HERILL_LOCUS10155</name>
</gene>
<dbReference type="InterPro" id="IPR036236">
    <property type="entry name" value="Znf_C2H2_sf"/>
</dbReference>
<feature type="domain" description="C2H2-type" evidence="7">
    <location>
        <begin position="267"/>
        <end position="294"/>
    </location>
</feature>
<dbReference type="PROSITE" id="PS00028">
    <property type="entry name" value="ZINC_FINGER_C2H2_1"/>
    <property type="match status" value="5"/>
</dbReference>
<keyword evidence="1" id="KW-0479">Metal-binding</keyword>
<keyword evidence="2" id="KW-0677">Repeat</keyword>
<keyword evidence="9" id="KW-1185">Reference proteome</keyword>
<dbReference type="OrthoDB" id="427030at2759"/>
<evidence type="ECO:0000256" key="3">
    <source>
        <dbReference type="ARBA" id="ARBA00022771"/>
    </source>
</evidence>
<reference evidence="8 9" key="1">
    <citation type="submission" date="2020-11" db="EMBL/GenBank/DDBJ databases">
        <authorList>
            <person name="Wallbank WR R."/>
            <person name="Pardo Diaz C."/>
            <person name="Kozak K."/>
            <person name="Martin S."/>
            <person name="Jiggins C."/>
            <person name="Moest M."/>
            <person name="Warren A I."/>
            <person name="Generalovic N T."/>
            <person name="Byers J.R.P. K."/>
            <person name="Montejo-Kovacevich G."/>
            <person name="Yen C E."/>
        </authorList>
    </citation>
    <scope>NUCLEOTIDE SEQUENCE [LARGE SCALE GENOMIC DNA]</scope>
</reference>
<feature type="domain" description="C2H2-type" evidence="7">
    <location>
        <begin position="239"/>
        <end position="266"/>
    </location>
</feature>
<keyword evidence="3 5" id="KW-0863">Zinc-finger</keyword>
<dbReference type="Proteomes" id="UP000594454">
    <property type="component" value="Chromosome 4"/>
</dbReference>
<proteinExistence type="predicted"/>
<evidence type="ECO:0000256" key="1">
    <source>
        <dbReference type="ARBA" id="ARBA00022723"/>
    </source>
</evidence>